<evidence type="ECO:0000313" key="3">
    <source>
        <dbReference type="Proteomes" id="UP000023152"/>
    </source>
</evidence>
<accession>X6LQC2</accession>
<gene>
    <name evidence="2" type="ORF">RFI_33806</name>
</gene>
<dbReference type="InterPro" id="IPR036869">
    <property type="entry name" value="J_dom_sf"/>
</dbReference>
<keyword evidence="3" id="KW-1185">Reference proteome</keyword>
<dbReference type="Proteomes" id="UP000023152">
    <property type="component" value="Unassembled WGS sequence"/>
</dbReference>
<name>X6LQC2_RETFI</name>
<feature type="domain" description="J" evidence="1">
    <location>
        <begin position="18"/>
        <end position="84"/>
    </location>
</feature>
<dbReference type="InterPro" id="IPR018253">
    <property type="entry name" value="DnaJ_domain_CS"/>
</dbReference>
<dbReference type="GO" id="GO:0042026">
    <property type="term" value="P:protein refolding"/>
    <property type="evidence" value="ECO:0007669"/>
    <property type="project" value="TreeGrafter"/>
</dbReference>
<dbReference type="Gene3D" id="1.10.287.110">
    <property type="entry name" value="DnaJ domain"/>
    <property type="match status" value="1"/>
</dbReference>
<evidence type="ECO:0000259" key="1">
    <source>
        <dbReference type="PROSITE" id="PS50076"/>
    </source>
</evidence>
<reference evidence="2 3" key="1">
    <citation type="journal article" date="2013" name="Curr. Biol.">
        <title>The Genome of the Foraminiferan Reticulomyxa filosa.</title>
        <authorList>
            <person name="Glockner G."/>
            <person name="Hulsmann N."/>
            <person name="Schleicher M."/>
            <person name="Noegel A.A."/>
            <person name="Eichinger L."/>
            <person name="Gallinger C."/>
            <person name="Pawlowski J."/>
            <person name="Sierra R."/>
            <person name="Euteneuer U."/>
            <person name="Pillet L."/>
            <person name="Moustafa A."/>
            <person name="Platzer M."/>
            <person name="Groth M."/>
            <person name="Szafranski K."/>
            <person name="Schliwa M."/>
        </authorList>
    </citation>
    <scope>NUCLEOTIDE SEQUENCE [LARGE SCALE GENOMIC DNA]</scope>
</reference>
<dbReference type="PROSITE" id="PS50076">
    <property type="entry name" value="DNAJ_2"/>
    <property type="match status" value="1"/>
</dbReference>
<evidence type="ECO:0000313" key="2">
    <source>
        <dbReference type="EMBL" id="ETO03596.1"/>
    </source>
</evidence>
<organism evidence="2 3">
    <name type="scientific">Reticulomyxa filosa</name>
    <dbReference type="NCBI Taxonomy" id="46433"/>
    <lineage>
        <taxon>Eukaryota</taxon>
        <taxon>Sar</taxon>
        <taxon>Rhizaria</taxon>
        <taxon>Retaria</taxon>
        <taxon>Foraminifera</taxon>
        <taxon>Monothalamids</taxon>
        <taxon>Reticulomyxidae</taxon>
        <taxon>Reticulomyxa</taxon>
    </lineage>
</organism>
<dbReference type="AlphaFoldDB" id="X6LQC2"/>
<proteinExistence type="predicted"/>
<dbReference type="OrthoDB" id="442087at2759"/>
<dbReference type="EMBL" id="ASPP01032889">
    <property type="protein sequence ID" value="ETO03596.1"/>
    <property type="molecule type" value="Genomic_DNA"/>
</dbReference>
<dbReference type="PANTHER" id="PTHR43096:SF48">
    <property type="entry name" value="CHAPERONE PROTEIN DNAJ"/>
    <property type="match status" value="1"/>
</dbReference>
<dbReference type="GO" id="GO:0005737">
    <property type="term" value="C:cytoplasm"/>
    <property type="evidence" value="ECO:0007669"/>
    <property type="project" value="TreeGrafter"/>
</dbReference>
<dbReference type="GO" id="GO:0051082">
    <property type="term" value="F:unfolded protein binding"/>
    <property type="evidence" value="ECO:0007669"/>
    <property type="project" value="TreeGrafter"/>
</dbReference>
<dbReference type="CDD" id="cd06257">
    <property type="entry name" value="DnaJ"/>
    <property type="match status" value="1"/>
</dbReference>
<dbReference type="SMART" id="SM00271">
    <property type="entry name" value="DnaJ"/>
    <property type="match status" value="1"/>
</dbReference>
<sequence length="211" mass="24968">MKDFFKHLTKIIHKQITYFLKVKKVSRDVDTATILKQYRLLYKKHHPDRNRDNEKQATEKFQQLSEATDVLRDLQRRAIYDKYDLFDMVFKEDKENDNSCVLSRITMDLTLQDCYNGVKKITEFDYGYNCPLCSSGKHEMHYTKCSEKGIIKILIADDDKKSENELYEKKRTLPCCVCNGKCKIKRCIKTCSGKLTERVTVNLYFVMNKVK</sequence>
<dbReference type="SUPFAM" id="SSF46565">
    <property type="entry name" value="Chaperone J-domain"/>
    <property type="match status" value="1"/>
</dbReference>
<comment type="caution">
    <text evidence="2">The sequence shown here is derived from an EMBL/GenBank/DDBJ whole genome shotgun (WGS) entry which is preliminary data.</text>
</comment>
<dbReference type="PROSITE" id="PS00636">
    <property type="entry name" value="DNAJ_1"/>
    <property type="match status" value="1"/>
</dbReference>
<dbReference type="PANTHER" id="PTHR43096">
    <property type="entry name" value="DNAJ HOMOLOG 1, MITOCHONDRIAL-RELATED"/>
    <property type="match status" value="1"/>
</dbReference>
<protein>
    <submittedName>
        <fullName evidence="2">Chaperone protein DnaJ</fullName>
    </submittedName>
</protein>
<dbReference type="PRINTS" id="PR00625">
    <property type="entry name" value="JDOMAIN"/>
</dbReference>
<dbReference type="InterPro" id="IPR001623">
    <property type="entry name" value="DnaJ_domain"/>
</dbReference>
<dbReference type="Pfam" id="PF00226">
    <property type="entry name" value="DnaJ"/>
    <property type="match status" value="1"/>
</dbReference>